<sequence length="187" mass="21840">MANKKSEKVPISRDCFLRIIHEKGYTVEELGEQPQIDRSGKTIQRSLSAGEMSPELLDRIGKFLNVDPTYLAGEYDRKFEEMKDSLPSPDLTHYLWTRTDRFPYSKHETENIDYKEYLLDTLLINNISKEQFFALEPQKKRSFQFDLGLALHNVIKQYFDVDSQGKNVEEFGMISEGLTMLMGDWIK</sequence>
<protein>
    <submittedName>
        <fullName evidence="1">Uncharacterized protein</fullName>
    </submittedName>
</protein>
<dbReference type="Proteomes" id="UP000001551">
    <property type="component" value="Chromosome"/>
</dbReference>
<gene>
    <name evidence="1" type="ordered locus">Ethha_1859</name>
</gene>
<dbReference type="KEGG" id="eha:Ethha_1859"/>
<dbReference type="InterPro" id="IPR010982">
    <property type="entry name" value="Lambda_DNA-bd_dom_sf"/>
</dbReference>
<dbReference type="RefSeq" id="WP_013485734.1">
    <property type="nucleotide sequence ID" value="NC_014828.1"/>
</dbReference>
<dbReference type="GO" id="GO:0003677">
    <property type="term" value="F:DNA binding"/>
    <property type="evidence" value="ECO:0007669"/>
    <property type="project" value="InterPro"/>
</dbReference>
<dbReference type="eggNOG" id="ENOG50349TJ">
    <property type="taxonomic scope" value="Bacteria"/>
</dbReference>
<accession>E6UA22</accession>
<name>E6UA22_ETHHY</name>
<reference evidence="1 2" key="1">
    <citation type="submission" date="2010-12" db="EMBL/GenBank/DDBJ databases">
        <title>Complete sequence of Ethanoligenens harbinense YUAN-3.</title>
        <authorList>
            <person name="Lucas S."/>
            <person name="Copeland A."/>
            <person name="Lapidus A."/>
            <person name="Cheng J.-F."/>
            <person name="Bruce D."/>
            <person name="Goodwin L."/>
            <person name="Pitluck S."/>
            <person name="Chertkov O."/>
            <person name="Misra M."/>
            <person name="Detter J.C."/>
            <person name="Han C."/>
            <person name="Tapia R."/>
            <person name="Land M."/>
            <person name="Hauser L."/>
            <person name="Jeffries C."/>
            <person name="Kyrpides N."/>
            <person name="Ivanova N."/>
            <person name="Mikhailova N."/>
            <person name="Wang A."/>
            <person name="Mouttaki H."/>
            <person name="He Z."/>
            <person name="Zhou J."/>
            <person name="Hemme C.L."/>
            <person name="Woyke T."/>
        </authorList>
    </citation>
    <scope>NUCLEOTIDE SEQUENCE [LARGE SCALE GENOMIC DNA]</scope>
    <source>
        <strain evidence="2">DSM 18485 / JCM 12961 / CGMCC 1.5033 / YUAN-3</strain>
    </source>
</reference>
<evidence type="ECO:0000313" key="2">
    <source>
        <dbReference type="Proteomes" id="UP000001551"/>
    </source>
</evidence>
<dbReference type="AlphaFoldDB" id="E6UA22"/>
<dbReference type="HOGENOM" id="CLU_1445638_0_0_9"/>
<proteinExistence type="predicted"/>
<evidence type="ECO:0000313" key="1">
    <source>
        <dbReference type="EMBL" id="ADU27383.1"/>
    </source>
</evidence>
<organism evidence="1 2">
    <name type="scientific">Ethanoligenens harbinense (strain DSM 18485 / JCM 12961 / CGMCC 1.5033 / YUAN-3)</name>
    <dbReference type="NCBI Taxonomy" id="663278"/>
    <lineage>
        <taxon>Bacteria</taxon>
        <taxon>Bacillati</taxon>
        <taxon>Bacillota</taxon>
        <taxon>Clostridia</taxon>
        <taxon>Eubacteriales</taxon>
        <taxon>Oscillospiraceae</taxon>
        <taxon>Ethanoligenens</taxon>
    </lineage>
</organism>
<dbReference type="Gene3D" id="1.10.260.40">
    <property type="entry name" value="lambda repressor-like DNA-binding domains"/>
    <property type="match status" value="1"/>
</dbReference>
<dbReference type="EMBL" id="CP002400">
    <property type="protein sequence ID" value="ADU27383.1"/>
    <property type="molecule type" value="Genomic_DNA"/>
</dbReference>
<keyword evidence="2" id="KW-1185">Reference proteome</keyword>